<evidence type="ECO:0000256" key="6">
    <source>
        <dbReference type="ARBA" id="ARBA00023212"/>
    </source>
</evidence>
<feature type="compositionally biased region" description="Polar residues" evidence="10">
    <location>
        <begin position="700"/>
        <end position="712"/>
    </location>
</feature>
<keyword evidence="5 9" id="KW-0175">Coiled coil</keyword>
<dbReference type="Pfam" id="PF10174">
    <property type="entry name" value="Cast"/>
    <property type="match status" value="2"/>
</dbReference>
<dbReference type="STRING" id="105785.A0A2J7QLH9"/>
<keyword evidence="3" id="KW-0597">Phosphoprotein</keyword>
<sequence>MLVRQLEEELRMRMRNPSVELQQQMEMLFTENEHLTREIAILRETIKELELRIETQKQTLQARDESIKKLLEMLQNKGVGGKMLEEERMQFEFMQARLIESESRTHHYETLVRNRDQELTKTKRLDEFRAEIQRRDQEILAMSAKMKTLEEQHQDYQRHIAVLKESLCAKEEHYNMLQADVEELRQRLEEKNRHIEKKTLTATQATQERNRLNNELNELRDHMDIKDRKINVLQRKLDLHEANKKLANGAARAGEETTALKMQLDEQKKQLEDQRRKLEEHKKGLDSKSRQLEEKEKSIADVDQKLKKRKEKLDQLEAQIQKQSTMAAAGGGGRGDPELQKRLSEMQQELESNHTELEKTREDAQRSQVEMERLLQLVQMSQEEQNTKEKMIRDLQEALKNAQAKLRSQQTANAQLEEQRRREEVEVQDKSVEVNIKEDNVQMVYDLKEVKRNELRITELEQDVCSLEEALTDQHKGEELQGLHEELTKKDAKIMDMEQEICALEAALRDHSHMAELEELVGVVRQKDERIEELEEALRESVRITAEREMVLQEEESCRKQIMEKVGKLEQRLLSLQTAHALRCSTCRPLLMRLQELERRLTQLLAERREHLQDLAQMKQEALEAAISEKDAHLALLEVSGIRTARQAEEADQLHADRRRLMEKLKEENEWSVRLLQEYSEPDHMSLGPSLLDLDMGEDQNCTHSGNHNGQIHQQNEVDQDSLEAVSPNITPPPT</sequence>
<dbReference type="PANTHER" id="PTHR18861">
    <property type="entry name" value="ELKS/RAB6-INTERACTING/CAST PROTEIN"/>
    <property type="match status" value="1"/>
</dbReference>
<evidence type="ECO:0000256" key="5">
    <source>
        <dbReference type="ARBA" id="ARBA00023054"/>
    </source>
</evidence>
<feature type="coiled-coil region" evidence="9">
    <location>
        <begin position="480"/>
        <end position="621"/>
    </location>
</feature>
<evidence type="ECO:0000256" key="2">
    <source>
        <dbReference type="ARBA" id="ARBA00022490"/>
    </source>
</evidence>
<evidence type="ECO:0000256" key="7">
    <source>
        <dbReference type="ARBA" id="ARBA00023273"/>
    </source>
</evidence>
<evidence type="ECO:0000256" key="4">
    <source>
        <dbReference type="ARBA" id="ARBA00023018"/>
    </source>
</evidence>
<keyword evidence="4" id="KW-0770">Synapse</keyword>
<dbReference type="AlphaFoldDB" id="A0A2J7QLH9"/>
<evidence type="ECO:0000256" key="1">
    <source>
        <dbReference type="ARBA" id="ARBA00004245"/>
    </source>
</evidence>
<dbReference type="OrthoDB" id="2019763at2759"/>
<keyword evidence="2" id="KW-0963">Cytoplasm</keyword>
<dbReference type="EMBL" id="NEVH01013245">
    <property type="protein sequence ID" value="PNF29432.1"/>
    <property type="molecule type" value="Genomic_DNA"/>
</dbReference>
<gene>
    <name evidence="11" type="ORF">B7P43_G06850</name>
</gene>
<evidence type="ECO:0008006" key="13">
    <source>
        <dbReference type="Google" id="ProtNLM"/>
    </source>
</evidence>
<comment type="caution">
    <text evidence="11">The sequence shown here is derived from an EMBL/GenBank/DDBJ whole genome shotgun (WGS) entry which is preliminary data.</text>
</comment>
<feature type="coiled-coil region" evidence="9">
    <location>
        <begin position="18"/>
        <end position="77"/>
    </location>
</feature>
<dbReference type="GO" id="GO:0098882">
    <property type="term" value="F:structural constituent of presynaptic active zone"/>
    <property type="evidence" value="ECO:0007669"/>
    <property type="project" value="TreeGrafter"/>
</dbReference>
<evidence type="ECO:0000313" key="12">
    <source>
        <dbReference type="Proteomes" id="UP000235965"/>
    </source>
</evidence>
<evidence type="ECO:0000256" key="10">
    <source>
        <dbReference type="SAM" id="MobiDB-lite"/>
    </source>
</evidence>
<evidence type="ECO:0000313" key="11">
    <source>
        <dbReference type="EMBL" id="PNF29432.1"/>
    </source>
</evidence>
<dbReference type="GO" id="GO:0007274">
    <property type="term" value="P:neuromuscular synaptic transmission"/>
    <property type="evidence" value="ECO:0007669"/>
    <property type="project" value="TreeGrafter"/>
</dbReference>
<evidence type="ECO:0000256" key="9">
    <source>
        <dbReference type="SAM" id="Coils"/>
    </source>
</evidence>
<dbReference type="PANTHER" id="PTHR18861:SF0">
    <property type="entry name" value="BRUCHPILOT, ISOFORM J"/>
    <property type="match status" value="1"/>
</dbReference>
<dbReference type="InParanoid" id="A0A2J7QLH9"/>
<keyword evidence="12" id="KW-1185">Reference proteome</keyword>
<evidence type="ECO:0000256" key="8">
    <source>
        <dbReference type="ARBA" id="ARBA00034106"/>
    </source>
</evidence>
<reference evidence="11 12" key="1">
    <citation type="submission" date="2017-12" db="EMBL/GenBank/DDBJ databases">
        <title>Hemimetabolous genomes reveal molecular basis of termite eusociality.</title>
        <authorList>
            <person name="Harrison M.C."/>
            <person name="Jongepier E."/>
            <person name="Robertson H.M."/>
            <person name="Arning N."/>
            <person name="Bitard-Feildel T."/>
            <person name="Chao H."/>
            <person name="Childers C.P."/>
            <person name="Dinh H."/>
            <person name="Doddapaneni H."/>
            <person name="Dugan S."/>
            <person name="Gowin J."/>
            <person name="Greiner C."/>
            <person name="Han Y."/>
            <person name="Hu H."/>
            <person name="Hughes D.S.T."/>
            <person name="Huylmans A.-K."/>
            <person name="Kemena C."/>
            <person name="Kremer L.P.M."/>
            <person name="Lee S.L."/>
            <person name="Lopez-Ezquerra A."/>
            <person name="Mallet L."/>
            <person name="Monroy-Kuhn J.M."/>
            <person name="Moser A."/>
            <person name="Murali S.C."/>
            <person name="Muzny D.M."/>
            <person name="Otani S."/>
            <person name="Piulachs M.-D."/>
            <person name="Poelchau M."/>
            <person name="Qu J."/>
            <person name="Schaub F."/>
            <person name="Wada-Katsumata A."/>
            <person name="Worley K.C."/>
            <person name="Xie Q."/>
            <person name="Ylla G."/>
            <person name="Poulsen M."/>
            <person name="Gibbs R.A."/>
            <person name="Schal C."/>
            <person name="Richards S."/>
            <person name="Belles X."/>
            <person name="Korb J."/>
            <person name="Bornberg-Bauer E."/>
        </authorList>
    </citation>
    <scope>NUCLEOTIDE SEQUENCE [LARGE SCALE GENOMIC DNA]</scope>
    <source>
        <tissue evidence="11">Whole body</tissue>
    </source>
</reference>
<evidence type="ECO:0000256" key="3">
    <source>
        <dbReference type="ARBA" id="ARBA00022553"/>
    </source>
</evidence>
<dbReference type="GO" id="GO:0048788">
    <property type="term" value="C:cytoskeleton of presynaptic active zone"/>
    <property type="evidence" value="ECO:0007669"/>
    <property type="project" value="TreeGrafter"/>
</dbReference>
<dbReference type="GO" id="GO:0048167">
    <property type="term" value="P:regulation of synaptic plasticity"/>
    <property type="evidence" value="ECO:0007669"/>
    <property type="project" value="TreeGrafter"/>
</dbReference>
<name>A0A2J7QLH9_9NEOP</name>
<organism evidence="11 12">
    <name type="scientific">Cryptotermes secundus</name>
    <dbReference type="NCBI Taxonomy" id="105785"/>
    <lineage>
        <taxon>Eukaryota</taxon>
        <taxon>Metazoa</taxon>
        <taxon>Ecdysozoa</taxon>
        <taxon>Arthropoda</taxon>
        <taxon>Hexapoda</taxon>
        <taxon>Insecta</taxon>
        <taxon>Pterygota</taxon>
        <taxon>Neoptera</taxon>
        <taxon>Polyneoptera</taxon>
        <taxon>Dictyoptera</taxon>
        <taxon>Blattodea</taxon>
        <taxon>Blattoidea</taxon>
        <taxon>Termitoidae</taxon>
        <taxon>Kalotermitidae</taxon>
        <taxon>Cryptotermitinae</taxon>
        <taxon>Cryptotermes</taxon>
    </lineage>
</organism>
<feature type="compositionally biased region" description="Polar residues" evidence="10">
    <location>
        <begin position="406"/>
        <end position="416"/>
    </location>
</feature>
<keyword evidence="7" id="KW-0966">Cell projection</keyword>
<comment type="subcellular location">
    <subcellularLocation>
        <location evidence="1">Cytoplasm</location>
        <location evidence="1">Cytoskeleton</location>
    </subcellularLocation>
    <subcellularLocation>
        <location evidence="8">Presynapse</location>
    </subcellularLocation>
</comment>
<feature type="region of interest" description="Disordered" evidence="10">
    <location>
        <begin position="267"/>
        <end position="297"/>
    </location>
</feature>
<keyword evidence="6" id="KW-0206">Cytoskeleton</keyword>
<accession>A0A2J7QLH9</accession>
<dbReference type="Proteomes" id="UP000235965">
    <property type="component" value="Unassembled WGS sequence"/>
</dbReference>
<dbReference type="Gene3D" id="1.20.5.340">
    <property type="match status" value="1"/>
</dbReference>
<protein>
    <recommendedName>
        <fullName evidence="13">ELKS/Rab6-interacting/CAST family member 1</fullName>
    </recommendedName>
</protein>
<feature type="region of interest" description="Disordered" evidence="10">
    <location>
        <begin position="404"/>
        <end position="425"/>
    </location>
</feature>
<feature type="region of interest" description="Disordered" evidence="10">
    <location>
        <begin position="686"/>
        <end position="712"/>
    </location>
</feature>
<dbReference type="GO" id="GO:0030424">
    <property type="term" value="C:axon"/>
    <property type="evidence" value="ECO:0007669"/>
    <property type="project" value="UniProtKB-SubCell"/>
</dbReference>
<proteinExistence type="predicted"/>
<dbReference type="InterPro" id="IPR019323">
    <property type="entry name" value="ELKS/CAST"/>
</dbReference>